<name>A0A1F5XZP9_9BACT</name>
<comment type="function">
    <text evidence="3">Responsible for the release of ribosomes from messenger RNA at the termination of protein biosynthesis. May increase the efficiency of translation by recycling ribosomes from one round of translation to another.</text>
</comment>
<protein>
    <recommendedName>
        <fullName evidence="3">Ribosome-recycling factor</fullName>
        <shortName evidence="3">RRF</shortName>
    </recommendedName>
    <alternativeName>
        <fullName evidence="3">Ribosome-releasing factor</fullName>
    </alternativeName>
</protein>
<comment type="subcellular location">
    <subcellularLocation>
        <location evidence="3">Cytoplasm</location>
    </subcellularLocation>
</comment>
<dbReference type="HAMAP" id="MF_00040">
    <property type="entry name" value="RRF"/>
    <property type="match status" value="1"/>
</dbReference>
<dbReference type="Gene3D" id="1.10.132.20">
    <property type="entry name" value="Ribosome-recycling factor"/>
    <property type="match status" value="1"/>
</dbReference>
<dbReference type="Proteomes" id="UP000178894">
    <property type="component" value="Unassembled WGS sequence"/>
</dbReference>
<keyword evidence="2 3" id="KW-0648">Protein biosynthesis</keyword>
<dbReference type="Gene3D" id="3.30.1360.40">
    <property type="match status" value="1"/>
</dbReference>
<dbReference type="PANTHER" id="PTHR20982:SF3">
    <property type="entry name" value="MITOCHONDRIAL RIBOSOME RECYCLING FACTOR PSEUDO 1"/>
    <property type="match status" value="1"/>
</dbReference>
<dbReference type="InterPro" id="IPR036191">
    <property type="entry name" value="RRF_sf"/>
</dbReference>
<evidence type="ECO:0000313" key="6">
    <source>
        <dbReference type="EMBL" id="OGF93417.1"/>
    </source>
</evidence>
<gene>
    <name evidence="3" type="primary">frr</name>
    <name evidence="6" type="ORF">A3G54_01595</name>
</gene>
<dbReference type="GO" id="GO:0043023">
    <property type="term" value="F:ribosomal large subunit binding"/>
    <property type="evidence" value="ECO:0007669"/>
    <property type="project" value="TreeGrafter"/>
</dbReference>
<dbReference type="GO" id="GO:0006415">
    <property type="term" value="P:translational termination"/>
    <property type="evidence" value="ECO:0007669"/>
    <property type="project" value="UniProtKB-UniRule"/>
</dbReference>
<evidence type="ECO:0000259" key="5">
    <source>
        <dbReference type="Pfam" id="PF01765"/>
    </source>
</evidence>
<dbReference type="FunFam" id="3.30.1360.40:FF:000001">
    <property type="entry name" value="Ribosome-recycling factor"/>
    <property type="match status" value="1"/>
</dbReference>
<dbReference type="PANTHER" id="PTHR20982">
    <property type="entry name" value="RIBOSOME RECYCLING FACTOR"/>
    <property type="match status" value="1"/>
</dbReference>
<comment type="similarity">
    <text evidence="1 3">Belongs to the RRF family.</text>
</comment>
<evidence type="ECO:0000313" key="7">
    <source>
        <dbReference type="Proteomes" id="UP000178894"/>
    </source>
</evidence>
<dbReference type="STRING" id="1798364.A3G54_01595"/>
<keyword evidence="4" id="KW-0175">Coiled coil</keyword>
<evidence type="ECO:0000256" key="4">
    <source>
        <dbReference type="SAM" id="Coils"/>
    </source>
</evidence>
<organism evidence="6 7">
    <name type="scientific">Candidatus Giovannonibacteria bacterium RIFCSPLOWO2_12_FULL_44_15</name>
    <dbReference type="NCBI Taxonomy" id="1798364"/>
    <lineage>
        <taxon>Bacteria</taxon>
        <taxon>Candidatus Giovannoniibacteriota</taxon>
    </lineage>
</organism>
<dbReference type="AlphaFoldDB" id="A0A1F5XZP9"/>
<proteinExistence type="inferred from homology"/>
<dbReference type="SUPFAM" id="SSF55194">
    <property type="entry name" value="Ribosome recycling factor, RRF"/>
    <property type="match status" value="1"/>
</dbReference>
<dbReference type="NCBIfam" id="TIGR00496">
    <property type="entry name" value="frr"/>
    <property type="match status" value="1"/>
</dbReference>
<sequence length="183" mass="21000">MAYDFKKLEERLNSLTNHFESEIASLRTGRASPALVENIKVDAYGSINPLKNVASVIVEDAKTLLVQPWDKSLMETISKAIETSNIGTQPVVAKDSIRISLPPLTEERRKSLIKVLKEKMEETRISIRKARDEVWKDIQEKEKAKVFSEDEKFRLKEEMEKKIKQGGDKLDQIAAKKEREIMD</sequence>
<dbReference type="GO" id="GO:0005737">
    <property type="term" value="C:cytoplasm"/>
    <property type="evidence" value="ECO:0007669"/>
    <property type="project" value="UniProtKB-SubCell"/>
</dbReference>
<evidence type="ECO:0000256" key="2">
    <source>
        <dbReference type="ARBA" id="ARBA00022917"/>
    </source>
</evidence>
<keyword evidence="3" id="KW-0963">Cytoplasm</keyword>
<feature type="domain" description="Ribosome recycling factor" evidence="5">
    <location>
        <begin position="19"/>
        <end position="182"/>
    </location>
</feature>
<feature type="coiled-coil region" evidence="4">
    <location>
        <begin position="113"/>
        <end position="176"/>
    </location>
</feature>
<dbReference type="InterPro" id="IPR002661">
    <property type="entry name" value="Ribosome_recyc_fac"/>
</dbReference>
<reference evidence="6 7" key="1">
    <citation type="journal article" date="2016" name="Nat. Commun.">
        <title>Thousands of microbial genomes shed light on interconnected biogeochemical processes in an aquifer system.</title>
        <authorList>
            <person name="Anantharaman K."/>
            <person name="Brown C.T."/>
            <person name="Hug L.A."/>
            <person name="Sharon I."/>
            <person name="Castelle C.J."/>
            <person name="Probst A.J."/>
            <person name="Thomas B.C."/>
            <person name="Singh A."/>
            <person name="Wilkins M.J."/>
            <person name="Karaoz U."/>
            <person name="Brodie E.L."/>
            <person name="Williams K.H."/>
            <person name="Hubbard S.S."/>
            <person name="Banfield J.F."/>
        </authorList>
    </citation>
    <scope>NUCLEOTIDE SEQUENCE [LARGE SCALE GENOMIC DNA]</scope>
</reference>
<evidence type="ECO:0000256" key="3">
    <source>
        <dbReference type="HAMAP-Rule" id="MF_00040"/>
    </source>
</evidence>
<comment type="caution">
    <text evidence="6">The sequence shown here is derived from an EMBL/GenBank/DDBJ whole genome shotgun (WGS) entry which is preliminary data.</text>
</comment>
<dbReference type="EMBL" id="MFIQ01000018">
    <property type="protein sequence ID" value="OGF93417.1"/>
    <property type="molecule type" value="Genomic_DNA"/>
</dbReference>
<dbReference type="InterPro" id="IPR023584">
    <property type="entry name" value="Ribosome_recyc_fac_dom"/>
</dbReference>
<accession>A0A1F5XZP9</accession>
<evidence type="ECO:0000256" key="1">
    <source>
        <dbReference type="ARBA" id="ARBA00005912"/>
    </source>
</evidence>
<dbReference type="Pfam" id="PF01765">
    <property type="entry name" value="RRF"/>
    <property type="match status" value="1"/>
</dbReference>